<proteinExistence type="predicted"/>
<gene>
    <name evidence="3" type="ORF">KYC_15767</name>
</gene>
<evidence type="ECO:0000313" key="3">
    <source>
        <dbReference type="EMBL" id="EHK65369.1"/>
    </source>
</evidence>
<protein>
    <recommendedName>
        <fullName evidence="5">Transmembrane protein</fullName>
    </recommendedName>
</protein>
<evidence type="ECO:0008006" key="5">
    <source>
        <dbReference type="Google" id="ProtNLM"/>
    </source>
</evidence>
<dbReference type="EMBL" id="AGUF01000054">
    <property type="protein sequence ID" value="EHK65369.1"/>
    <property type="molecule type" value="Genomic_DNA"/>
</dbReference>
<keyword evidence="4" id="KW-1185">Reference proteome</keyword>
<evidence type="ECO:0000256" key="2">
    <source>
        <dbReference type="SAM" id="SignalP"/>
    </source>
</evidence>
<feature type="transmembrane region" description="Helical" evidence="1">
    <location>
        <begin position="62"/>
        <end position="82"/>
    </location>
</feature>
<name>H0F8Q5_9BURK</name>
<dbReference type="STRING" id="477184.KYC_15767"/>
<keyword evidence="1" id="KW-0812">Transmembrane</keyword>
<evidence type="ECO:0000313" key="4">
    <source>
        <dbReference type="Proteomes" id="UP000003113"/>
    </source>
</evidence>
<feature type="signal peptide" evidence="2">
    <location>
        <begin position="1"/>
        <end position="22"/>
    </location>
</feature>
<organism evidence="3 4">
    <name type="scientific">Achromobacter arsenitoxydans SY8</name>
    <dbReference type="NCBI Taxonomy" id="477184"/>
    <lineage>
        <taxon>Bacteria</taxon>
        <taxon>Pseudomonadati</taxon>
        <taxon>Pseudomonadota</taxon>
        <taxon>Betaproteobacteria</taxon>
        <taxon>Burkholderiales</taxon>
        <taxon>Alcaligenaceae</taxon>
        <taxon>Achromobacter</taxon>
    </lineage>
</organism>
<dbReference type="AlphaFoldDB" id="H0F8Q5"/>
<evidence type="ECO:0000256" key="1">
    <source>
        <dbReference type="SAM" id="Phobius"/>
    </source>
</evidence>
<keyword evidence="1" id="KW-1133">Transmembrane helix</keyword>
<reference evidence="3 4" key="1">
    <citation type="journal article" date="2012" name="J. Bacteriol.">
        <title>Genome sequence of the highly efficient arsenite-oxidizing bacterium Achromobacter arsenitoxydans SY8.</title>
        <authorList>
            <person name="Li X."/>
            <person name="Hu Y."/>
            <person name="Gong J."/>
            <person name="Lin Y."/>
            <person name="Johnstone L."/>
            <person name="Rensing C."/>
            <person name="Wang G."/>
        </authorList>
    </citation>
    <scope>NUCLEOTIDE SEQUENCE [LARGE SCALE GENOMIC DNA]</scope>
    <source>
        <strain evidence="3 4">SY8</strain>
    </source>
</reference>
<sequence>MRRFLRCLSLLAWLTVSSLALAYIWIRSSDAWNPIPRWIWEWVERNVEIGCCEQAADVEYSVVLGAAVVTMLVITAVVGLAVKYATCRGRCRTVPHRRAKQ</sequence>
<feature type="chain" id="PRO_5003532996" description="Transmembrane protein" evidence="2">
    <location>
        <begin position="23"/>
        <end position="101"/>
    </location>
</feature>
<keyword evidence="2" id="KW-0732">Signal</keyword>
<keyword evidence="1" id="KW-0472">Membrane</keyword>
<accession>H0F8Q5</accession>
<comment type="caution">
    <text evidence="3">The sequence shown here is derived from an EMBL/GenBank/DDBJ whole genome shotgun (WGS) entry which is preliminary data.</text>
</comment>
<dbReference type="Proteomes" id="UP000003113">
    <property type="component" value="Unassembled WGS sequence"/>
</dbReference>